<comment type="caution">
    <text evidence="11">The sequence shown here is derived from an EMBL/GenBank/DDBJ whole genome shotgun (WGS) entry which is preliminary data.</text>
</comment>
<feature type="domain" description="Mur ligase central" evidence="10">
    <location>
        <begin position="117"/>
        <end position="293"/>
    </location>
</feature>
<evidence type="ECO:0000256" key="3">
    <source>
        <dbReference type="ARBA" id="ARBA00022490"/>
    </source>
</evidence>
<dbReference type="InterPro" id="IPR004101">
    <property type="entry name" value="Mur_ligase_C"/>
</dbReference>
<dbReference type="EC" id="6.3.2.9" evidence="7 8"/>
<keyword evidence="7 8" id="KW-0573">Peptidoglycan synthesis</keyword>
<name>E1KN66_9BACT</name>
<evidence type="ECO:0000259" key="10">
    <source>
        <dbReference type="Pfam" id="PF08245"/>
    </source>
</evidence>
<dbReference type="GO" id="GO:0005524">
    <property type="term" value="F:ATP binding"/>
    <property type="evidence" value="ECO:0007669"/>
    <property type="project" value="UniProtKB-UniRule"/>
</dbReference>
<evidence type="ECO:0000259" key="9">
    <source>
        <dbReference type="Pfam" id="PF02875"/>
    </source>
</evidence>
<dbReference type="GO" id="GO:0008360">
    <property type="term" value="P:regulation of cell shape"/>
    <property type="evidence" value="ECO:0007669"/>
    <property type="project" value="UniProtKB-KW"/>
</dbReference>
<dbReference type="GO" id="GO:0005737">
    <property type="term" value="C:cytoplasm"/>
    <property type="evidence" value="ECO:0007669"/>
    <property type="project" value="UniProtKB-SubCell"/>
</dbReference>
<comment type="subcellular location">
    <subcellularLocation>
        <location evidence="1 7 8">Cytoplasm</location>
    </subcellularLocation>
</comment>
<keyword evidence="3 7" id="KW-0963">Cytoplasm</keyword>
<evidence type="ECO:0000256" key="4">
    <source>
        <dbReference type="ARBA" id="ARBA00022598"/>
    </source>
</evidence>
<dbReference type="UniPathway" id="UPA00219"/>
<comment type="catalytic activity">
    <reaction evidence="7 8">
        <text>UDP-N-acetyl-alpha-D-muramoyl-L-alanine + D-glutamate + ATP = UDP-N-acetyl-alpha-D-muramoyl-L-alanyl-D-glutamate + ADP + phosphate + H(+)</text>
        <dbReference type="Rhea" id="RHEA:16429"/>
        <dbReference type="ChEBI" id="CHEBI:15378"/>
        <dbReference type="ChEBI" id="CHEBI:29986"/>
        <dbReference type="ChEBI" id="CHEBI:30616"/>
        <dbReference type="ChEBI" id="CHEBI:43474"/>
        <dbReference type="ChEBI" id="CHEBI:83898"/>
        <dbReference type="ChEBI" id="CHEBI:83900"/>
        <dbReference type="ChEBI" id="CHEBI:456216"/>
        <dbReference type="EC" id="6.3.2.9"/>
    </reaction>
</comment>
<dbReference type="NCBIfam" id="TIGR01087">
    <property type="entry name" value="murD"/>
    <property type="match status" value="1"/>
</dbReference>
<dbReference type="InterPro" id="IPR013221">
    <property type="entry name" value="Mur_ligase_cen"/>
</dbReference>
<keyword evidence="7 8" id="KW-0131">Cell cycle</keyword>
<organism evidence="11 12">
    <name type="scientific">Prevotella disiens FB035-09AN</name>
    <dbReference type="NCBI Taxonomy" id="866771"/>
    <lineage>
        <taxon>Bacteria</taxon>
        <taxon>Pseudomonadati</taxon>
        <taxon>Bacteroidota</taxon>
        <taxon>Bacteroidia</taxon>
        <taxon>Bacteroidales</taxon>
        <taxon>Prevotellaceae</taxon>
        <taxon>Prevotella</taxon>
    </lineage>
</organism>
<keyword evidence="7 8" id="KW-0961">Cell wall biogenesis/degradation</keyword>
<dbReference type="eggNOG" id="COG0771">
    <property type="taxonomic scope" value="Bacteria"/>
</dbReference>
<dbReference type="GO" id="GO:0009252">
    <property type="term" value="P:peptidoglycan biosynthetic process"/>
    <property type="evidence" value="ECO:0007669"/>
    <property type="project" value="UniProtKB-UniRule"/>
</dbReference>
<evidence type="ECO:0000313" key="11">
    <source>
        <dbReference type="EMBL" id="EFL47071.1"/>
    </source>
</evidence>
<keyword evidence="7 8" id="KW-0133">Cell shape</keyword>
<keyword evidence="5 7" id="KW-0547">Nucleotide-binding</keyword>
<dbReference type="AlphaFoldDB" id="E1KN66"/>
<feature type="binding site" evidence="7">
    <location>
        <begin position="119"/>
        <end position="125"/>
    </location>
    <ligand>
        <name>ATP</name>
        <dbReference type="ChEBI" id="CHEBI:30616"/>
    </ligand>
</feature>
<reference evidence="11 12" key="1">
    <citation type="submission" date="2010-08" db="EMBL/GenBank/DDBJ databases">
        <authorList>
            <person name="Durkin A.S."/>
            <person name="Madupu R."/>
            <person name="Torralba M."/>
            <person name="Gillis M."/>
            <person name="Methe B."/>
            <person name="Sutton G."/>
            <person name="Nelson K.E."/>
        </authorList>
    </citation>
    <scope>NUCLEOTIDE SEQUENCE [LARGE SCALE GENOMIC DNA]</scope>
    <source>
        <strain evidence="11 12">FB035-09AN</strain>
    </source>
</reference>
<dbReference type="Proteomes" id="UP000003610">
    <property type="component" value="Unassembled WGS sequence"/>
</dbReference>
<protein>
    <recommendedName>
        <fullName evidence="7 8">UDP-N-acetylmuramoylalanine--D-glutamate ligase</fullName>
        <ecNumber evidence="7 8">6.3.2.9</ecNumber>
    </recommendedName>
    <alternativeName>
        <fullName evidence="7">D-glutamic acid-adding enzyme</fullName>
    </alternativeName>
    <alternativeName>
        <fullName evidence="7">UDP-N-acetylmuramoyl-L-alanyl-D-glutamate synthetase</fullName>
    </alternativeName>
</protein>
<evidence type="ECO:0000313" key="12">
    <source>
        <dbReference type="Proteomes" id="UP000003610"/>
    </source>
</evidence>
<evidence type="ECO:0000256" key="6">
    <source>
        <dbReference type="ARBA" id="ARBA00022840"/>
    </source>
</evidence>
<dbReference type="GO" id="GO:0008764">
    <property type="term" value="F:UDP-N-acetylmuramoylalanine-D-glutamate ligase activity"/>
    <property type="evidence" value="ECO:0007669"/>
    <property type="project" value="UniProtKB-UniRule"/>
</dbReference>
<dbReference type="InterPro" id="IPR036565">
    <property type="entry name" value="Mur-like_cat_sf"/>
</dbReference>
<evidence type="ECO:0000256" key="2">
    <source>
        <dbReference type="ARBA" id="ARBA00004752"/>
    </source>
</evidence>
<comment type="similarity">
    <text evidence="7">Belongs to the MurCDEF family.</text>
</comment>
<evidence type="ECO:0000256" key="8">
    <source>
        <dbReference type="RuleBase" id="RU003664"/>
    </source>
</evidence>
<sequence>MHDDEKRTTKMKRIVVLGAGESGAGAAVLAKTKGFEVFVSDMSSIKDKYKKLLNDHGIEWEEGQHTEEKILNADEIIKSPGIPKEAPMVKKLIEKGIHIISEIEFAGRYTNSKMVCITGSNGKTTTTSLIYHIFKNAGYDVGLAGNIGKSLALQIAEEPHEYYVIELSSFQLDNMYDFRANIAILLNITPDHLDRYDFQFEKYADAKMRIIQNQTKEDSFIYWNDDPVIKKELEKFDVKAVQYPFSELKEKGSIGYIEEGQYILETPTPFNMEQEDLSLTGKHNIYNSLAAGLASNISGITKENIRKSLSDFPGVEHRLEKVCKVAGVQYINDSKATNVDACWYALESMRTPTILIIGGKDKGNDYTPIKELVKEKCVGLVYLGADNKKLHENFDELGIPVRDTHSMKECMDACYEMAKSGDTVLLSPCCASFDLFKNMEDRGEQFKTLARAL</sequence>
<dbReference type="InterPro" id="IPR036615">
    <property type="entry name" value="Mur_ligase_C_dom_sf"/>
</dbReference>
<dbReference type="STRING" id="866771.HMPREF9296_2168"/>
<proteinExistence type="inferred from homology"/>
<dbReference type="Gene3D" id="3.40.50.720">
    <property type="entry name" value="NAD(P)-binding Rossmann-like Domain"/>
    <property type="match status" value="1"/>
</dbReference>
<dbReference type="PANTHER" id="PTHR43692">
    <property type="entry name" value="UDP-N-ACETYLMURAMOYLALANINE--D-GLUTAMATE LIGASE"/>
    <property type="match status" value="1"/>
</dbReference>
<gene>
    <name evidence="7 11" type="primary">murD</name>
    <name evidence="11" type="ORF">HMPREF9296_2168</name>
</gene>
<dbReference type="PANTHER" id="PTHR43692:SF1">
    <property type="entry name" value="UDP-N-ACETYLMURAMOYLALANINE--D-GLUTAMATE LIGASE"/>
    <property type="match status" value="1"/>
</dbReference>
<keyword evidence="7 8" id="KW-0132">Cell division</keyword>
<keyword evidence="6 7" id="KW-0067">ATP-binding</keyword>
<accession>E1KN66</accession>
<dbReference type="Gene3D" id="3.40.1190.10">
    <property type="entry name" value="Mur-like, catalytic domain"/>
    <property type="match status" value="1"/>
</dbReference>
<dbReference type="Pfam" id="PF08245">
    <property type="entry name" value="Mur_ligase_M"/>
    <property type="match status" value="1"/>
</dbReference>
<evidence type="ECO:0000256" key="5">
    <source>
        <dbReference type="ARBA" id="ARBA00022741"/>
    </source>
</evidence>
<dbReference type="InterPro" id="IPR005762">
    <property type="entry name" value="MurD"/>
</dbReference>
<dbReference type="Gene3D" id="3.90.190.20">
    <property type="entry name" value="Mur ligase, C-terminal domain"/>
    <property type="match status" value="1"/>
</dbReference>
<dbReference type="HAMAP" id="MF_00639">
    <property type="entry name" value="MurD"/>
    <property type="match status" value="1"/>
</dbReference>
<dbReference type="EMBL" id="AEDO01000009">
    <property type="protein sequence ID" value="EFL47071.1"/>
    <property type="molecule type" value="Genomic_DNA"/>
</dbReference>
<keyword evidence="4 7" id="KW-0436">Ligase</keyword>
<dbReference type="SUPFAM" id="SSF51984">
    <property type="entry name" value="MurCD N-terminal domain"/>
    <property type="match status" value="1"/>
</dbReference>
<evidence type="ECO:0000256" key="7">
    <source>
        <dbReference type="HAMAP-Rule" id="MF_00639"/>
    </source>
</evidence>
<dbReference type="SUPFAM" id="SSF53244">
    <property type="entry name" value="MurD-like peptide ligases, peptide-binding domain"/>
    <property type="match status" value="1"/>
</dbReference>
<dbReference type="SUPFAM" id="SSF53623">
    <property type="entry name" value="MurD-like peptide ligases, catalytic domain"/>
    <property type="match status" value="1"/>
</dbReference>
<evidence type="ECO:0000256" key="1">
    <source>
        <dbReference type="ARBA" id="ARBA00004496"/>
    </source>
</evidence>
<feature type="domain" description="Mur ligase C-terminal" evidence="9">
    <location>
        <begin position="317"/>
        <end position="429"/>
    </location>
</feature>
<comment type="function">
    <text evidence="7 8">Cell wall formation. Catalyzes the addition of glutamate to the nucleotide precursor UDP-N-acetylmuramoyl-L-alanine (UMA).</text>
</comment>
<dbReference type="Pfam" id="PF02875">
    <property type="entry name" value="Mur_ligase_C"/>
    <property type="match status" value="1"/>
</dbReference>
<dbReference type="GO" id="GO:0071555">
    <property type="term" value="P:cell wall organization"/>
    <property type="evidence" value="ECO:0007669"/>
    <property type="project" value="UniProtKB-KW"/>
</dbReference>
<comment type="pathway">
    <text evidence="2 7 8">Cell wall biogenesis; peptidoglycan biosynthesis.</text>
</comment>
<dbReference type="Pfam" id="PF21799">
    <property type="entry name" value="MurD-like_N"/>
    <property type="match status" value="1"/>
</dbReference>
<dbReference type="GO" id="GO:0051301">
    <property type="term" value="P:cell division"/>
    <property type="evidence" value="ECO:0007669"/>
    <property type="project" value="UniProtKB-KW"/>
</dbReference>